<dbReference type="Proteomes" id="UP000184518">
    <property type="component" value="Unassembled WGS sequence"/>
</dbReference>
<dbReference type="InterPro" id="IPR018028">
    <property type="entry name" value="Catalase"/>
</dbReference>
<dbReference type="EMBL" id="FQUT01000017">
    <property type="protein sequence ID" value="SHG53071.1"/>
    <property type="molecule type" value="Genomic_DNA"/>
</dbReference>
<dbReference type="InterPro" id="IPR011614">
    <property type="entry name" value="Catalase_core"/>
</dbReference>
<dbReference type="Gene3D" id="2.40.180.10">
    <property type="entry name" value="Catalase core domain"/>
    <property type="match status" value="1"/>
</dbReference>
<keyword evidence="5" id="KW-1185">Reference proteome</keyword>
<dbReference type="SMART" id="SM01060">
    <property type="entry name" value="Catalase"/>
    <property type="match status" value="1"/>
</dbReference>
<evidence type="ECO:0000256" key="1">
    <source>
        <dbReference type="ARBA" id="ARBA00012314"/>
    </source>
</evidence>
<feature type="domain" description="Catalase core" evidence="3">
    <location>
        <begin position="6"/>
        <end position="116"/>
    </location>
</feature>
<dbReference type="GO" id="GO:0020037">
    <property type="term" value="F:heme binding"/>
    <property type="evidence" value="ECO:0007669"/>
    <property type="project" value="InterPro"/>
</dbReference>
<accession>A0A1M5KJY3</accession>
<name>A0A1M5KJY3_9FLAO</name>
<evidence type="ECO:0000313" key="4">
    <source>
        <dbReference type="EMBL" id="SHG53071.1"/>
    </source>
</evidence>
<protein>
    <recommendedName>
        <fullName evidence="1">catalase</fullName>
        <ecNumber evidence="1">1.11.1.6</ecNumber>
    </recommendedName>
</protein>
<organism evidence="4 5">
    <name type="scientific">Chryseobacterium arachidis</name>
    <dbReference type="NCBI Taxonomy" id="1416778"/>
    <lineage>
        <taxon>Bacteria</taxon>
        <taxon>Pseudomonadati</taxon>
        <taxon>Bacteroidota</taxon>
        <taxon>Flavobacteriia</taxon>
        <taxon>Flavobacteriales</taxon>
        <taxon>Weeksellaceae</taxon>
        <taxon>Chryseobacterium group</taxon>
        <taxon>Chryseobacterium</taxon>
    </lineage>
</organism>
<dbReference type="EC" id="1.11.1.6" evidence="1"/>
<dbReference type="GO" id="GO:0042744">
    <property type="term" value="P:hydrogen peroxide catabolic process"/>
    <property type="evidence" value="ECO:0007669"/>
    <property type="project" value="TreeGrafter"/>
</dbReference>
<dbReference type="InterPro" id="IPR020835">
    <property type="entry name" value="Catalase_sf"/>
</dbReference>
<reference evidence="5" key="1">
    <citation type="submission" date="2016-11" db="EMBL/GenBank/DDBJ databases">
        <authorList>
            <person name="Varghese N."/>
            <person name="Submissions S."/>
        </authorList>
    </citation>
    <scope>NUCLEOTIDE SEQUENCE [LARGE SCALE GENOMIC DNA]</scope>
    <source>
        <strain evidence="5">DSM 27619</strain>
    </source>
</reference>
<dbReference type="PROSITE" id="PS00438">
    <property type="entry name" value="CATALASE_2"/>
    <property type="match status" value="1"/>
</dbReference>
<dbReference type="GO" id="GO:0004096">
    <property type="term" value="F:catalase activity"/>
    <property type="evidence" value="ECO:0007669"/>
    <property type="project" value="InterPro"/>
</dbReference>
<dbReference type="GO" id="GO:0005737">
    <property type="term" value="C:cytoplasm"/>
    <property type="evidence" value="ECO:0007669"/>
    <property type="project" value="TreeGrafter"/>
</dbReference>
<evidence type="ECO:0000259" key="3">
    <source>
        <dbReference type="SMART" id="SM01060"/>
    </source>
</evidence>
<evidence type="ECO:0000313" key="5">
    <source>
        <dbReference type="Proteomes" id="UP000184518"/>
    </source>
</evidence>
<dbReference type="InterPro" id="IPR024708">
    <property type="entry name" value="Catalase_AS"/>
</dbReference>
<dbReference type="PRINTS" id="PR00067">
    <property type="entry name" value="CATALASE"/>
</dbReference>
<proteinExistence type="predicted"/>
<dbReference type="Pfam" id="PF00199">
    <property type="entry name" value="Catalase"/>
    <property type="match status" value="1"/>
</dbReference>
<evidence type="ECO:0000256" key="2">
    <source>
        <dbReference type="SAM" id="MobiDB-lite"/>
    </source>
</evidence>
<dbReference type="GO" id="GO:0042542">
    <property type="term" value="P:response to hydrogen peroxide"/>
    <property type="evidence" value="ECO:0007669"/>
    <property type="project" value="TreeGrafter"/>
</dbReference>
<dbReference type="AlphaFoldDB" id="A0A1M5KJY3"/>
<dbReference type="STRING" id="1416778.SAMN05443633_1177"/>
<gene>
    <name evidence="4" type="ORF">SAMN05443633_1177</name>
</gene>
<sequence length="116" mass="13000">MEKKLTTATGTPVPDNQNIMTAGKHGPALLQDFWFLEKMAHFDREVIPERRMHAKGSGAYGEFTVTHDITQYTKADIFSEIGKTTPLFVRFSTVAGERGAADAERDIRGFALKFYT</sequence>
<dbReference type="SUPFAM" id="SSF56634">
    <property type="entry name" value="Heme-dependent catalase-like"/>
    <property type="match status" value="1"/>
</dbReference>
<feature type="region of interest" description="Disordered" evidence="2">
    <location>
        <begin position="1"/>
        <end position="20"/>
    </location>
</feature>
<dbReference type="PANTHER" id="PTHR11465:SF61">
    <property type="entry name" value="CATALASE"/>
    <property type="match status" value="1"/>
</dbReference>
<dbReference type="PROSITE" id="PS51402">
    <property type="entry name" value="CATALASE_3"/>
    <property type="match status" value="1"/>
</dbReference>
<dbReference type="PANTHER" id="PTHR11465">
    <property type="entry name" value="CATALASE"/>
    <property type="match status" value="1"/>
</dbReference>